<accession>A0A917X3I6</accession>
<reference evidence="1" key="2">
    <citation type="submission" date="2020-09" db="EMBL/GenBank/DDBJ databases">
        <authorList>
            <person name="Sun Q."/>
            <person name="Ohkuma M."/>
        </authorList>
    </citation>
    <scope>NUCLEOTIDE SEQUENCE</scope>
    <source>
        <strain evidence="1">JCM 19831</strain>
    </source>
</reference>
<keyword evidence="2" id="KW-1185">Reference proteome</keyword>
<organism evidence="1 2">
    <name type="scientific">Dactylosporangium sucinum</name>
    <dbReference type="NCBI Taxonomy" id="1424081"/>
    <lineage>
        <taxon>Bacteria</taxon>
        <taxon>Bacillati</taxon>
        <taxon>Actinomycetota</taxon>
        <taxon>Actinomycetes</taxon>
        <taxon>Micromonosporales</taxon>
        <taxon>Micromonosporaceae</taxon>
        <taxon>Dactylosporangium</taxon>
    </lineage>
</organism>
<reference evidence="1" key="1">
    <citation type="journal article" date="2014" name="Int. J. Syst. Evol. Microbiol.">
        <title>Complete genome sequence of Corynebacterium casei LMG S-19264T (=DSM 44701T), isolated from a smear-ripened cheese.</title>
        <authorList>
            <consortium name="US DOE Joint Genome Institute (JGI-PGF)"/>
            <person name="Walter F."/>
            <person name="Albersmeier A."/>
            <person name="Kalinowski J."/>
            <person name="Ruckert C."/>
        </authorList>
    </citation>
    <scope>NUCLEOTIDE SEQUENCE</scope>
    <source>
        <strain evidence="1">JCM 19831</strain>
    </source>
</reference>
<proteinExistence type="predicted"/>
<protein>
    <submittedName>
        <fullName evidence="1">Uncharacterized protein</fullName>
    </submittedName>
</protein>
<dbReference type="RefSeq" id="WP_190254576.1">
    <property type="nucleotide sequence ID" value="NZ_BMPI01000044.1"/>
</dbReference>
<gene>
    <name evidence="1" type="ORF">GCM10007977_072920</name>
</gene>
<comment type="caution">
    <text evidence="1">The sequence shown here is derived from an EMBL/GenBank/DDBJ whole genome shotgun (WGS) entry which is preliminary data.</text>
</comment>
<name>A0A917X3I6_9ACTN</name>
<evidence type="ECO:0000313" key="2">
    <source>
        <dbReference type="Proteomes" id="UP000642070"/>
    </source>
</evidence>
<evidence type="ECO:0000313" key="1">
    <source>
        <dbReference type="EMBL" id="GGM60822.1"/>
    </source>
</evidence>
<dbReference type="Proteomes" id="UP000642070">
    <property type="component" value="Unassembled WGS sequence"/>
</dbReference>
<dbReference type="AlphaFoldDB" id="A0A917X3I6"/>
<sequence>MDAELVALASSAASALVGAMASDGWQALRSRVARLLGRGDARAEQVALETLDEDAAGLRPGTERDVASAWTVRLRDLLRADPGAAEGLRELLMVPGGGVTASGSAVAAGGDVRIQAAYGGVAAGTINGSVSTGGPSQPGTDRA</sequence>
<dbReference type="EMBL" id="BMPI01000044">
    <property type="protein sequence ID" value="GGM60822.1"/>
    <property type="molecule type" value="Genomic_DNA"/>
</dbReference>